<accession>A0A174K768</accession>
<dbReference type="EMBL" id="CZAB01000021">
    <property type="protein sequence ID" value="CUP07964.1"/>
    <property type="molecule type" value="Genomic_DNA"/>
</dbReference>
<evidence type="ECO:0000313" key="3">
    <source>
        <dbReference type="Proteomes" id="UP000095512"/>
    </source>
</evidence>
<keyword evidence="4" id="KW-1185">Reference proteome</keyword>
<dbReference type="SUPFAM" id="SSF51182">
    <property type="entry name" value="RmlC-like cupins"/>
    <property type="match status" value="1"/>
</dbReference>
<organism evidence="1 3">
    <name type="scientific">Enterocloster clostridioformis</name>
    <dbReference type="NCBI Taxonomy" id="1531"/>
    <lineage>
        <taxon>Bacteria</taxon>
        <taxon>Bacillati</taxon>
        <taxon>Bacillota</taxon>
        <taxon>Clostridia</taxon>
        <taxon>Lachnospirales</taxon>
        <taxon>Lachnospiraceae</taxon>
        <taxon>Enterocloster</taxon>
    </lineage>
</organism>
<name>A0A174K768_9FIRM</name>
<reference evidence="1 3" key="1">
    <citation type="submission" date="2015-09" db="EMBL/GenBank/DDBJ databases">
        <authorList>
            <consortium name="Pathogen Informatics"/>
        </authorList>
    </citation>
    <scope>NUCLEOTIDE SEQUENCE [LARGE SCALE GENOMIC DNA]</scope>
    <source>
        <strain evidence="1 3">2789STDY5834865</strain>
    </source>
</reference>
<dbReference type="Proteomes" id="UP000095512">
    <property type="component" value="Unassembled WGS sequence"/>
</dbReference>
<dbReference type="InterPro" id="IPR011051">
    <property type="entry name" value="RmlC_Cupin_sf"/>
</dbReference>
<dbReference type="Proteomes" id="UP000251853">
    <property type="component" value="Unassembled WGS sequence"/>
</dbReference>
<dbReference type="EMBL" id="UAVW01000018">
    <property type="protein sequence ID" value="SQB15683.1"/>
    <property type="molecule type" value="Genomic_DNA"/>
</dbReference>
<gene>
    <name evidence="1" type="ORF">ERS852480_02580</name>
    <name evidence="2" type="ORF">NCTC11224_04767</name>
</gene>
<reference evidence="2 4" key="2">
    <citation type="submission" date="2018-06" db="EMBL/GenBank/DDBJ databases">
        <authorList>
            <consortium name="Pathogen Informatics"/>
            <person name="Doyle S."/>
        </authorList>
    </citation>
    <scope>NUCLEOTIDE SEQUENCE [LARGE SCALE GENOMIC DNA]</scope>
    <source>
        <strain evidence="2 4">NCTC11224</strain>
    </source>
</reference>
<dbReference type="AlphaFoldDB" id="A0A174K768"/>
<evidence type="ECO:0000313" key="2">
    <source>
        <dbReference type="EMBL" id="SQB15683.1"/>
    </source>
</evidence>
<sequence>MTVKDNEGSTYVIHKDESISFKPFEGRYLKNESNLPARMLVIINYPEA</sequence>
<evidence type="ECO:0000313" key="4">
    <source>
        <dbReference type="Proteomes" id="UP000251853"/>
    </source>
</evidence>
<proteinExistence type="predicted"/>
<protein>
    <submittedName>
        <fullName evidence="1">Uncharacterized protein</fullName>
    </submittedName>
</protein>
<evidence type="ECO:0000313" key="1">
    <source>
        <dbReference type="EMBL" id="CUP07964.1"/>
    </source>
</evidence>